<gene>
    <name evidence="3" type="ORF">MRS75_02035</name>
</gene>
<sequence length="123" mass="12116">MSQSPRLQALILLLAGITGGSGVAFAAAASHGADAYLLGNAAKICLAHGPALLALYAGYASIRTAAAAGLLLGLGTLLFAADLLSRHFSGGGLLPMAAPTGGMAMIAGWLLIAAGALFRGRQD</sequence>
<proteinExistence type="predicted"/>
<reference evidence="3" key="1">
    <citation type="submission" date="2022-03" db="EMBL/GenBank/DDBJ databases">
        <title>Fererhizobium litorale gen. nov., sp. nov., isolated from sandy sediments of the Sea of Japan seashore.</title>
        <authorList>
            <person name="Romanenko L."/>
            <person name="Kurilenko V."/>
            <person name="Otstavnykh N."/>
            <person name="Svetashev V."/>
            <person name="Tekutyeva L."/>
            <person name="Isaeva M."/>
            <person name="Mikhailov V."/>
        </authorList>
    </citation>
    <scope>NUCLEOTIDE SEQUENCE</scope>
    <source>
        <strain evidence="3">KMM 9576</strain>
    </source>
</reference>
<evidence type="ECO:0000256" key="1">
    <source>
        <dbReference type="SAM" id="Phobius"/>
    </source>
</evidence>
<accession>A0AAE3Q9L8</accession>
<keyword evidence="4" id="KW-1185">Reference proteome</keyword>
<feature type="transmembrane region" description="Helical" evidence="1">
    <location>
        <begin position="64"/>
        <end position="84"/>
    </location>
</feature>
<keyword evidence="1" id="KW-0472">Membrane</keyword>
<keyword evidence="2" id="KW-0732">Signal</keyword>
<feature type="signal peptide" evidence="2">
    <location>
        <begin position="1"/>
        <end position="26"/>
    </location>
</feature>
<organism evidence="3 4">
    <name type="scientific">Ferirhizobium litorale</name>
    <dbReference type="NCBI Taxonomy" id="2927786"/>
    <lineage>
        <taxon>Bacteria</taxon>
        <taxon>Pseudomonadati</taxon>
        <taxon>Pseudomonadota</taxon>
        <taxon>Alphaproteobacteria</taxon>
        <taxon>Hyphomicrobiales</taxon>
        <taxon>Rhizobiaceae</taxon>
        <taxon>Ferirhizobium</taxon>
    </lineage>
</organism>
<dbReference type="Proteomes" id="UP001161580">
    <property type="component" value="Unassembled WGS sequence"/>
</dbReference>
<evidence type="ECO:0000256" key="2">
    <source>
        <dbReference type="SAM" id="SignalP"/>
    </source>
</evidence>
<feature type="chain" id="PRO_5041926799" evidence="2">
    <location>
        <begin position="27"/>
        <end position="123"/>
    </location>
</feature>
<name>A0AAE3Q9L8_9HYPH</name>
<evidence type="ECO:0000313" key="3">
    <source>
        <dbReference type="EMBL" id="MDI7920860.1"/>
    </source>
</evidence>
<keyword evidence="1" id="KW-0812">Transmembrane</keyword>
<comment type="caution">
    <text evidence="3">The sequence shown here is derived from an EMBL/GenBank/DDBJ whole genome shotgun (WGS) entry which is preliminary data.</text>
</comment>
<protein>
    <submittedName>
        <fullName evidence="3">DUF423 domain-containing protein</fullName>
    </submittedName>
</protein>
<feature type="transmembrane region" description="Helical" evidence="1">
    <location>
        <begin position="96"/>
        <end position="118"/>
    </location>
</feature>
<evidence type="ECO:0000313" key="4">
    <source>
        <dbReference type="Proteomes" id="UP001161580"/>
    </source>
</evidence>
<dbReference type="EMBL" id="JALDYZ010000001">
    <property type="protein sequence ID" value="MDI7920860.1"/>
    <property type="molecule type" value="Genomic_DNA"/>
</dbReference>
<dbReference type="RefSeq" id="WP_311785020.1">
    <property type="nucleotide sequence ID" value="NZ_JALDYY010000001.1"/>
</dbReference>
<feature type="transmembrane region" description="Helical" evidence="1">
    <location>
        <begin position="36"/>
        <end position="57"/>
    </location>
</feature>
<dbReference type="AlphaFoldDB" id="A0AAE3Q9L8"/>
<keyword evidence="1" id="KW-1133">Transmembrane helix</keyword>